<dbReference type="EMBL" id="JABANE010000072">
    <property type="protein sequence ID" value="NME70736.1"/>
    <property type="molecule type" value="Genomic_DNA"/>
</dbReference>
<dbReference type="Pfam" id="PF15892">
    <property type="entry name" value="BNR_4"/>
    <property type="match status" value="1"/>
</dbReference>
<evidence type="ECO:0008006" key="4">
    <source>
        <dbReference type="Google" id="ProtNLM"/>
    </source>
</evidence>
<keyword evidence="3" id="KW-1185">Reference proteome</keyword>
<feature type="chain" id="PRO_5030815161" description="BNR repeat-containing family member" evidence="1">
    <location>
        <begin position="22"/>
        <end position="462"/>
    </location>
</feature>
<proteinExistence type="predicted"/>
<organism evidence="2 3">
    <name type="scientific">Flammeovirga aprica JL-4</name>
    <dbReference type="NCBI Taxonomy" id="694437"/>
    <lineage>
        <taxon>Bacteria</taxon>
        <taxon>Pseudomonadati</taxon>
        <taxon>Bacteroidota</taxon>
        <taxon>Cytophagia</taxon>
        <taxon>Cytophagales</taxon>
        <taxon>Flammeovirgaceae</taxon>
        <taxon>Flammeovirga</taxon>
    </lineage>
</organism>
<keyword evidence="1" id="KW-0732">Signal</keyword>
<name>A0A7X9XBG9_9BACT</name>
<evidence type="ECO:0000313" key="2">
    <source>
        <dbReference type="EMBL" id="NME70736.1"/>
    </source>
</evidence>
<evidence type="ECO:0000313" key="3">
    <source>
        <dbReference type="Proteomes" id="UP000576082"/>
    </source>
</evidence>
<sequence>MKLRNTLLILIAIYSGTTVFAQHDTQKGFDFIIANDGAWTWYNDERATYKDGKLYTSYVKSNGKTALSVNAISTGKTIGSEVELSTWHQKDDHNNASILMRADGKVMVFYSKHIGPKENYFRTSLVNEPSEATDWGEEITQITTNNSDHKGATYNNAYQLSEEDGRIYNFMRTNNFNPNVKTYDKEGVPLREGKDFILFKNGDGSVRPYVKYTSNNKDRIDFFFTDGHPRKANNSLYHCYYKTNADGSQGSIFQTDGTFICSLKDVFEGKPIDVATVHKIYQYGADGTTARAWTHNINYDGKGHPVVSYSKQLDINTITYHYAKWNGKQWTNHLVADAGKGLYKGEDDYTGIITINPYNTNQIFMASNKNPITGEEGVRYEIYTATTKDHGASWKWRAITENSKQDNLRPYVPKGIKKKKDRVVLWFYGRYTTYMNYKARVVGEFYNKEFKGDTPVYNENVN</sequence>
<dbReference type="Proteomes" id="UP000576082">
    <property type="component" value="Unassembled WGS sequence"/>
</dbReference>
<evidence type="ECO:0000256" key="1">
    <source>
        <dbReference type="SAM" id="SignalP"/>
    </source>
</evidence>
<dbReference type="RefSeq" id="WP_169658965.1">
    <property type="nucleotide sequence ID" value="NZ_JABANE010000072.1"/>
</dbReference>
<comment type="caution">
    <text evidence="2">The sequence shown here is derived from an EMBL/GenBank/DDBJ whole genome shotgun (WGS) entry which is preliminary data.</text>
</comment>
<reference evidence="2 3" key="1">
    <citation type="submission" date="2020-04" db="EMBL/GenBank/DDBJ databases">
        <title>Flammeovirga sp. SR4, a novel species isolated from seawater.</title>
        <authorList>
            <person name="Wang X."/>
        </authorList>
    </citation>
    <scope>NUCLEOTIDE SEQUENCE [LARGE SCALE GENOMIC DNA]</scope>
    <source>
        <strain evidence="2 3">ATCC 23126</strain>
    </source>
</reference>
<feature type="signal peptide" evidence="1">
    <location>
        <begin position="1"/>
        <end position="21"/>
    </location>
</feature>
<protein>
    <recommendedName>
        <fullName evidence="4">BNR repeat-containing family member</fullName>
    </recommendedName>
</protein>
<accession>A0A7X9XBG9</accession>
<dbReference type="AlphaFoldDB" id="A0A7X9XBG9"/>
<gene>
    <name evidence="2" type="ORF">HHU12_22375</name>
</gene>